<reference evidence="7 8" key="1">
    <citation type="submission" date="2017-01" db="EMBL/GenBank/DDBJ databases">
        <authorList>
            <person name="Mah S.A."/>
            <person name="Swanson W.J."/>
            <person name="Moy G.W."/>
            <person name="Vacquier V.D."/>
        </authorList>
    </citation>
    <scope>NUCLEOTIDE SEQUENCE [LARGE SCALE GENOMIC DNA]</scope>
    <source>
        <strain evidence="7 8">DCY110</strain>
    </source>
</reference>
<dbReference type="STRING" id="1842727.RD110_19605"/>
<dbReference type="EMBL" id="CP019236">
    <property type="protein sequence ID" value="APW39145.1"/>
    <property type="molecule type" value="Genomic_DNA"/>
</dbReference>
<dbReference type="InterPro" id="IPR010538">
    <property type="entry name" value="DHOR"/>
</dbReference>
<dbReference type="GO" id="GO:0020037">
    <property type="term" value="F:heme binding"/>
    <property type="evidence" value="ECO:0007669"/>
    <property type="project" value="InterPro"/>
</dbReference>
<dbReference type="InterPro" id="IPR036909">
    <property type="entry name" value="Cyt_c-like_dom_sf"/>
</dbReference>
<dbReference type="KEGG" id="rhy:RD110_19605"/>
<dbReference type="GO" id="GO:0004130">
    <property type="term" value="F:cytochrome-c peroxidase activity"/>
    <property type="evidence" value="ECO:0007669"/>
    <property type="project" value="TreeGrafter"/>
</dbReference>
<dbReference type="PROSITE" id="PS51007">
    <property type="entry name" value="CYTC"/>
    <property type="match status" value="1"/>
</dbReference>
<evidence type="ECO:0000256" key="3">
    <source>
        <dbReference type="ARBA" id="ARBA00023004"/>
    </source>
</evidence>
<feature type="signal peptide" evidence="5">
    <location>
        <begin position="1"/>
        <end position="25"/>
    </location>
</feature>
<evidence type="ECO:0000259" key="6">
    <source>
        <dbReference type="PROSITE" id="PS51007"/>
    </source>
</evidence>
<dbReference type="InterPro" id="IPR009056">
    <property type="entry name" value="Cyt_c-like_dom"/>
</dbReference>
<dbReference type="RefSeq" id="WP_076201289.1">
    <property type="nucleotide sequence ID" value="NZ_CP019236.1"/>
</dbReference>
<proteinExistence type="predicted"/>
<dbReference type="Gene3D" id="1.10.760.10">
    <property type="entry name" value="Cytochrome c-like domain"/>
    <property type="match status" value="1"/>
</dbReference>
<sequence length="494" mass="53005">MKPHGSRWKVAAAAVACSGAWLAWAAASTIDAAEEKAGGDTTVFEVGRNAFSFPVANLDEAGRTTFAIGNSFFRRNWVEAPSSTTARDGLGPHFLARSCGGCHVQDGRGAPPNTFRNGLATEQPIALLFRLSVMGADGKPQPEPTYGHQFTVAAAQGVKAEGKVRIQYTEVPGKFADGTRYSLRRPAYSFTSLGYGPMAPKTLVSPRIAPQMIGMGLLEAITEQDIVQNARDQAARSDAIRGMPNRVFDVYANREVIGRFGWKANAGSVAHQTASAFNGDIGITSAHFPLEECMPRQTDCAVAPRGTSAVLAAPAAVASAATAERAGTAPKGTSVEIDDATLEKVIAYTATLAVPARRNFDGVDVRRGQALFNQAQCAVCHRPSYTTGESPFPSLSRQKIYPYTDLLLHDMGSGLADGRPDELANGRQWRTPPLWGIGLVPDVNDHSFLLHDGRARNTLEAILWHGGEAEASRQQVLKMKREERDALVKFVNSL</sequence>
<feature type="domain" description="Cytochrome c" evidence="6">
    <location>
        <begin position="363"/>
        <end position="494"/>
    </location>
</feature>
<evidence type="ECO:0000256" key="2">
    <source>
        <dbReference type="ARBA" id="ARBA00022723"/>
    </source>
</evidence>
<dbReference type="PANTHER" id="PTHR30600">
    <property type="entry name" value="CYTOCHROME C PEROXIDASE-RELATED"/>
    <property type="match status" value="1"/>
</dbReference>
<keyword evidence="2 4" id="KW-0479">Metal-binding</keyword>
<dbReference type="Proteomes" id="UP000186609">
    <property type="component" value="Chromosome"/>
</dbReference>
<evidence type="ECO:0000256" key="4">
    <source>
        <dbReference type="PROSITE-ProRule" id="PRU00433"/>
    </source>
</evidence>
<keyword evidence="8" id="KW-1185">Reference proteome</keyword>
<organism evidence="7 8">
    <name type="scientific">Rhodoferax koreensis</name>
    <dbReference type="NCBI Taxonomy" id="1842727"/>
    <lineage>
        <taxon>Bacteria</taxon>
        <taxon>Pseudomonadati</taxon>
        <taxon>Pseudomonadota</taxon>
        <taxon>Betaproteobacteria</taxon>
        <taxon>Burkholderiales</taxon>
        <taxon>Comamonadaceae</taxon>
        <taxon>Rhodoferax</taxon>
    </lineage>
</organism>
<evidence type="ECO:0000256" key="5">
    <source>
        <dbReference type="SAM" id="SignalP"/>
    </source>
</evidence>
<name>A0A1P8JZI5_9BURK</name>
<evidence type="ECO:0000256" key="1">
    <source>
        <dbReference type="ARBA" id="ARBA00022617"/>
    </source>
</evidence>
<gene>
    <name evidence="7" type="ORF">RD110_19605</name>
</gene>
<accession>A0A1P8JZI5</accession>
<dbReference type="SUPFAM" id="SSF46626">
    <property type="entry name" value="Cytochrome c"/>
    <property type="match status" value="1"/>
</dbReference>
<dbReference type="AlphaFoldDB" id="A0A1P8JZI5"/>
<dbReference type="OrthoDB" id="9805202at2"/>
<dbReference type="GO" id="GO:0046872">
    <property type="term" value="F:metal ion binding"/>
    <property type="evidence" value="ECO:0007669"/>
    <property type="project" value="UniProtKB-KW"/>
</dbReference>
<dbReference type="PIRSF" id="PIRSF028099">
    <property type="entry name" value="DUF1111"/>
    <property type="match status" value="1"/>
</dbReference>
<keyword evidence="1 4" id="KW-0349">Heme</keyword>
<evidence type="ECO:0000313" key="8">
    <source>
        <dbReference type="Proteomes" id="UP000186609"/>
    </source>
</evidence>
<dbReference type="Pfam" id="PF06537">
    <property type="entry name" value="DHOR"/>
    <property type="match status" value="1"/>
</dbReference>
<dbReference type="GO" id="GO:0009055">
    <property type="term" value="F:electron transfer activity"/>
    <property type="evidence" value="ECO:0007669"/>
    <property type="project" value="InterPro"/>
</dbReference>
<keyword evidence="5" id="KW-0732">Signal</keyword>
<evidence type="ECO:0000313" key="7">
    <source>
        <dbReference type="EMBL" id="APW39145.1"/>
    </source>
</evidence>
<keyword evidence="3 4" id="KW-0408">Iron</keyword>
<protein>
    <submittedName>
        <fullName evidence="7">Thiol oxidoreductase</fullName>
    </submittedName>
</protein>
<dbReference type="PANTHER" id="PTHR30600:SF4">
    <property type="entry name" value="CYTOCHROME C DOMAIN-CONTAINING PROTEIN"/>
    <property type="match status" value="1"/>
</dbReference>
<feature type="chain" id="PRO_5013292383" evidence="5">
    <location>
        <begin position="26"/>
        <end position="494"/>
    </location>
</feature>
<dbReference type="InterPro" id="IPR051395">
    <property type="entry name" value="Cytochrome_c_Peroxidase/MauG"/>
</dbReference>